<evidence type="ECO:0000313" key="1">
    <source>
        <dbReference type="EMBL" id="SKC70601.1"/>
    </source>
</evidence>
<dbReference type="RefSeq" id="WP_079491992.1">
    <property type="nucleotide sequence ID" value="NZ_FUZT01000005.1"/>
</dbReference>
<sequence>MRENTLELFINGNPQRPIYYTVKKIINAGYTGRNQEEVMKHIEELKEVGVPAPDKIPTYFPKAAALLTTDNYCEVIDKDSTGEAEYVLLVADNEIYVAVGSDHTDRKLEVGNIPKAKQMCPNFISRGVWKFDDIKENWDDLKMRSWIGKDRAKIYQDTTLDAFMRPEELLKRVKALLGGKLEEGTVIFSGTVGALIEGMPFSNTFDVELKDEKRNETLSCCYQIKIIDWIKE</sequence>
<reference evidence="1 2" key="1">
    <citation type="submission" date="2017-02" db="EMBL/GenBank/DDBJ databases">
        <authorList>
            <person name="Peterson S.W."/>
        </authorList>
    </citation>
    <scope>NUCLEOTIDE SEQUENCE [LARGE SCALE GENOMIC DNA]</scope>
    <source>
        <strain evidence="1 2">M1</strain>
    </source>
</reference>
<protein>
    <submittedName>
        <fullName evidence="1">2-keto-4-pentenoate hydratase/2-oxohepta-3-ene-1,7-dioic acid hydratase (Catechol pathway)</fullName>
    </submittedName>
</protein>
<dbReference type="SUPFAM" id="SSF56529">
    <property type="entry name" value="FAH"/>
    <property type="match status" value="1"/>
</dbReference>
<dbReference type="GO" id="GO:0003824">
    <property type="term" value="F:catalytic activity"/>
    <property type="evidence" value="ECO:0007669"/>
    <property type="project" value="InterPro"/>
</dbReference>
<dbReference type="OrthoDB" id="9792678at2"/>
<accession>A0A1T5L3P1</accession>
<evidence type="ECO:0000313" key="2">
    <source>
        <dbReference type="Proteomes" id="UP000190285"/>
    </source>
</evidence>
<dbReference type="Proteomes" id="UP000190285">
    <property type="component" value="Unassembled WGS sequence"/>
</dbReference>
<dbReference type="InterPro" id="IPR036663">
    <property type="entry name" value="Fumarylacetoacetase_C_sf"/>
</dbReference>
<organism evidence="1 2">
    <name type="scientific">Maledivibacter halophilus</name>
    <dbReference type="NCBI Taxonomy" id="36842"/>
    <lineage>
        <taxon>Bacteria</taxon>
        <taxon>Bacillati</taxon>
        <taxon>Bacillota</taxon>
        <taxon>Clostridia</taxon>
        <taxon>Peptostreptococcales</taxon>
        <taxon>Caminicellaceae</taxon>
        <taxon>Maledivibacter</taxon>
    </lineage>
</organism>
<name>A0A1T5L3P1_9FIRM</name>
<dbReference type="EMBL" id="FUZT01000005">
    <property type="protein sequence ID" value="SKC70601.1"/>
    <property type="molecule type" value="Genomic_DNA"/>
</dbReference>
<dbReference type="InterPro" id="IPR021269">
    <property type="entry name" value="DUF2848"/>
</dbReference>
<proteinExistence type="predicted"/>
<dbReference type="AlphaFoldDB" id="A0A1T5L3P1"/>
<dbReference type="Pfam" id="PF11010">
    <property type="entry name" value="DUF2848"/>
    <property type="match status" value="1"/>
</dbReference>
<dbReference type="STRING" id="36842.SAMN02194393_02465"/>
<gene>
    <name evidence="1" type="ORF">SAMN02194393_02465</name>
</gene>
<keyword evidence="2" id="KW-1185">Reference proteome</keyword>